<dbReference type="PROSITE" id="PS50089">
    <property type="entry name" value="ZF_RING_2"/>
    <property type="match status" value="1"/>
</dbReference>
<dbReference type="AlphaFoldDB" id="L7ITG8"/>
<sequence>MFQLYRDLEVKLAEANRQLSVAKQKAETCTQLERVLQDLNLRPVIDLTTDDTDFRCSICSTFFRDADYFVVVCGCPICPECRSRCRSEIPTATCLLKCKNHPETDGMTSIRVFRSADCGICLEQKTQMLVTKCGHVMCSACAERWFLSESKCPLCRQPYECLIRLREERLLIVAGLTYALGGYYGWHFLCFQRPAGLFYA</sequence>
<keyword evidence="1" id="KW-0479">Metal-binding</keyword>
<dbReference type="Pfam" id="PF13920">
    <property type="entry name" value="zf-C3HC4_3"/>
    <property type="match status" value="1"/>
</dbReference>
<dbReference type="PANTHER" id="PTHR23041">
    <property type="entry name" value="RING FINGER DOMAIN-CONTAINING"/>
    <property type="match status" value="1"/>
</dbReference>
<dbReference type="Gene3D" id="3.30.40.10">
    <property type="entry name" value="Zinc/RING finger domain, C3HC4 (zinc finger)"/>
    <property type="match status" value="1"/>
</dbReference>
<evidence type="ECO:0000256" key="3">
    <source>
        <dbReference type="ARBA" id="ARBA00022833"/>
    </source>
</evidence>
<evidence type="ECO:0000313" key="8">
    <source>
        <dbReference type="EMBL" id="ELQ58575.1"/>
    </source>
</evidence>
<feature type="transmembrane region" description="Helical" evidence="6">
    <location>
        <begin position="170"/>
        <end position="189"/>
    </location>
</feature>
<keyword evidence="6" id="KW-0812">Transmembrane</keyword>
<dbReference type="PANTHER" id="PTHR23041:SF78">
    <property type="entry name" value="E3 UBIQUITIN-PROTEIN LIGASE RNF4"/>
    <property type="match status" value="1"/>
</dbReference>
<keyword evidence="6" id="KW-0472">Membrane</keyword>
<keyword evidence="3" id="KW-0862">Zinc</keyword>
<dbReference type="SUPFAM" id="SSF57850">
    <property type="entry name" value="RING/U-box"/>
    <property type="match status" value="1"/>
</dbReference>
<dbReference type="InterPro" id="IPR001841">
    <property type="entry name" value="Znf_RING"/>
</dbReference>
<evidence type="ECO:0000256" key="5">
    <source>
        <dbReference type="SAM" id="Coils"/>
    </source>
</evidence>
<evidence type="ECO:0000256" key="6">
    <source>
        <dbReference type="SAM" id="Phobius"/>
    </source>
</evidence>
<protein>
    <recommendedName>
        <fullName evidence="7">RING-type domain-containing protein</fullName>
    </recommendedName>
</protein>
<accession>L7ITG8</accession>
<keyword evidence="6" id="KW-1133">Transmembrane helix</keyword>
<feature type="coiled-coil region" evidence="5">
    <location>
        <begin position="5"/>
        <end position="42"/>
    </location>
</feature>
<feature type="domain" description="RING-type" evidence="7">
    <location>
        <begin position="118"/>
        <end position="156"/>
    </location>
</feature>
<dbReference type="PROSITE" id="PS00518">
    <property type="entry name" value="ZF_RING_1"/>
    <property type="match status" value="1"/>
</dbReference>
<dbReference type="GO" id="GO:0008270">
    <property type="term" value="F:zinc ion binding"/>
    <property type="evidence" value="ECO:0007669"/>
    <property type="project" value="UniProtKB-KW"/>
</dbReference>
<evidence type="ECO:0000259" key="7">
    <source>
        <dbReference type="PROSITE" id="PS50089"/>
    </source>
</evidence>
<evidence type="ECO:0000256" key="1">
    <source>
        <dbReference type="ARBA" id="ARBA00022723"/>
    </source>
</evidence>
<keyword evidence="5" id="KW-0175">Coiled coil</keyword>
<dbReference type="SMART" id="SM00184">
    <property type="entry name" value="RING"/>
    <property type="match status" value="1"/>
</dbReference>
<dbReference type="InterPro" id="IPR047134">
    <property type="entry name" value="RNF4"/>
</dbReference>
<name>L7ITG8_PYRO1</name>
<organism>
    <name type="scientific">Pyricularia oryzae (strain P131)</name>
    <name type="common">Rice blast fungus</name>
    <name type="synonym">Magnaporthe oryzae</name>
    <dbReference type="NCBI Taxonomy" id="1143193"/>
    <lineage>
        <taxon>Eukaryota</taxon>
        <taxon>Fungi</taxon>
        <taxon>Dikarya</taxon>
        <taxon>Ascomycota</taxon>
        <taxon>Pezizomycotina</taxon>
        <taxon>Sordariomycetes</taxon>
        <taxon>Sordariomycetidae</taxon>
        <taxon>Magnaporthales</taxon>
        <taxon>Pyriculariaceae</taxon>
        <taxon>Pyricularia</taxon>
    </lineage>
</organism>
<dbReference type="EMBL" id="JH794982">
    <property type="protein sequence ID" value="ELQ58575.1"/>
    <property type="molecule type" value="Genomic_DNA"/>
</dbReference>
<dbReference type="InterPro" id="IPR013083">
    <property type="entry name" value="Znf_RING/FYVE/PHD"/>
</dbReference>
<keyword evidence="2 4" id="KW-0863">Zinc-finger</keyword>
<gene>
    <name evidence="8" type="ORF">OOW_P131scaffold01579g11</name>
</gene>
<reference evidence="8" key="1">
    <citation type="journal article" date="2012" name="PLoS Genet.">
        <title>Comparative analysis of the genomes of two field isolates of the rice blast fungus Magnaporthe oryzae.</title>
        <authorList>
            <person name="Xue M."/>
            <person name="Yang J."/>
            <person name="Li Z."/>
            <person name="Hu S."/>
            <person name="Yao N."/>
            <person name="Dean R.A."/>
            <person name="Zhao W."/>
            <person name="Shen M."/>
            <person name="Zhang H."/>
            <person name="Li C."/>
            <person name="Liu L."/>
            <person name="Cao L."/>
            <person name="Xu X."/>
            <person name="Xing Y."/>
            <person name="Hsiang T."/>
            <person name="Zhang Z."/>
            <person name="Xu J.R."/>
            <person name="Peng Y.L."/>
        </authorList>
    </citation>
    <scope>NUCLEOTIDE SEQUENCE [LARGE SCALE GENOMIC DNA]</scope>
    <source>
        <strain evidence="8">P131</strain>
    </source>
</reference>
<dbReference type="InterPro" id="IPR017907">
    <property type="entry name" value="Znf_RING_CS"/>
</dbReference>
<evidence type="ECO:0000256" key="2">
    <source>
        <dbReference type="ARBA" id="ARBA00022771"/>
    </source>
</evidence>
<proteinExistence type="predicted"/>
<evidence type="ECO:0000256" key="4">
    <source>
        <dbReference type="PROSITE-ProRule" id="PRU00175"/>
    </source>
</evidence>